<proteinExistence type="predicted"/>
<dbReference type="AlphaFoldDB" id="A0A480AIE5"/>
<comment type="caution">
    <text evidence="1">The sequence shown here is derived from an EMBL/GenBank/DDBJ whole genome shotgun (WGS) entry which is preliminary data.</text>
</comment>
<dbReference type="Proteomes" id="UP000299367">
    <property type="component" value="Unassembled WGS sequence"/>
</dbReference>
<organism evidence="1 2">
    <name type="scientific">Dolichospermum planctonicum</name>
    <dbReference type="NCBI Taxonomy" id="136072"/>
    <lineage>
        <taxon>Bacteria</taxon>
        <taxon>Bacillati</taxon>
        <taxon>Cyanobacteriota</taxon>
        <taxon>Cyanophyceae</taxon>
        <taxon>Nostocales</taxon>
        <taxon>Aphanizomenonaceae</taxon>
        <taxon>Dolichospermum</taxon>
    </lineage>
</organism>
<dbReference type="RefSeq" id="WP_137908589.1">
    <property type="nucleotide sequence ID" value="NZ_BJCF01000032.1"/>
</dbReference>
<accession>A0A480AIE5</accession>
<dbReference type="EMBL" id="BJCF01000032">
    <property type="protein sequence ID" value="GCL43068.1"/>
    <property type="molecule type" value="Genomic_DNA"/>
</dbReference>
<evidence type="ECO:0000313" key="1">
    <source>
        <dbReference type="EMBL" id="GCL43068.1"/>
    </source>
</evidence>
<reference evidence="2" key="1">
    <citation type="submission" date="2019-02" db="EMBL/GenBank/DDBJ databases">
        <title>Draft genome sequence of Dolichospermum planctonicum NIES-80.</title>
        <authorList>
            <person name="Yamaguchi H."/>
            <person name="Suzuki S."/>
            <person name="Kawachi M."/>
        </authorList>
    </citation>
    <scope>NUCLEOTIDE SEQUENCE [LARGE SCALE GENOMIC DNA]</scope>
    <source>
        <strain evidence="2">NIES-80</strain>
    </source>
</reference>
<dbReference type="OrthoDB" id="425176at2"/>
<evidence type="ECO:0000313" key="2">
    <source>
        <dbReference type="Proteomes" id="UP000299367"/>
    </source>
</evidence>
<sequence length="98" mass="11656">MRSRIENNILFIHKEDVPEFKKGGSVVRNSYFWALRSIAGRAKRYHDWEYESEVWLALERMLLSFTESGYLGYRETILEFPLSQGEIPNLLRNVATWE</sequence>
<gene>
    <name evidence="1" type="ORF">NIES80_27790</name>
</gene>
<protein>
    <submittedName>
        <fullName evidence="1">Uncharacterized protein</fullName>
    </submittedName>
</protein>
<name>A0A480AIE5_9CYAN</name>